<evidence type="ECO:0000256" key="15">
    <source>
        <dbReference type="RuleBase" id="RU000687"/>
    </source>
</evidence>
<evidence type="ECO:0000256" key="9">
    <source>
        <dbReference type="ARBA" id="ARBA00023157"/>
    </source>
</evidence>
<reference evidence="20" key="1">
    <citation type="submission" date="2016-04" db="UniProtKB">
        <authorList>
            <consortium name="WormBaseParasite"/>
        </authorList>
    </citation>
    <scope>IDENTIFICATION</scope>
</reference>
<gene>
    <name evidence="18" type="ORF">HDID_LOCUS7059</name>
</gene>
<accession>A0A158QE95</accession>
<dbReference type="SUPFAM" id="SSF90112">
    <property type="entry name" value="Neurotransmitter-gated ion-channel transmembrane pore"/>
    <property type="match status" value="1"/>
</dbReference>
<evidence type="ECO:0000259" key="17">
    <source>
        <dbReference type="Pfam" id="PF02932"/>
    </source>
</evidence>
<keyword evidence="3" id="KW-1003">Cell membrane</keyword>
<feature type="domain" description="Neurotransmitter-gated ion-channel transmembrane" evidence="17">
    <location>
        <begin position="284"/>
        <end position="523"/>
    </location>
</feature>
<dbReference type="InterPro" id="IPR018000">
    <property type="entry name" value="Neurotransmitter_ion_chnl_CS"/>
</dbReference>
<reference evidence="18 19" key="2">
    <citation type="submission" date="2018-11" db="EMBL/GenBank/DDBJ databases">
        <authorList>
            <consortium name="Pathogen Informatics"/>
        </authorList>
    </citation>
    <scope>NUCLEOTIDE SEQUENCE [LARGE SCALE GENOMIC DNA]</scope>
</reference>
<evidence type="ECO:0000256" key="2">
    <source>
        <dbReference type="ARBA" id="ARBA00022448"/>
    </source>
</evidence>
<dbReference type="GO" id="GO:0022848">
    <property type="term" value="F:acetylcholine-gated monoatomic cation-selective channel activity"/>
    <property type="evidence" value="ECO:0007669"/>
    <property type="project" value="InterPro"/>
</dbReference>
<dbReference type="Proteomes" id="UP000274504">
    <property type="component" value="Unassembled WGS sequence"/>
</dbReference>
<evidence type="ECO:0000256" key="7">
    <source>
        <dbReference type="ARBA" id="ARBA00023065"/>
    </source>
</evidence>
<evidence type="ECO:0000256" key="11">
    <source>
        <dbReference type="ARBA" id="ARBA00023180"/>
    </source>
</evidence>
<dbReference type="InterPro" id="IPR006201">
    <property type="entry name" value="Neur_channel"/>
</dbReference>
<comment type="similarity">
    <text evidence="1">Belongs to the ligand-gated ion channel (TC 1.A.9) family. Acetylcholine receptor (TC 1.A.9.1) subfamily.</text>
</comment>
<evidence type="ECO:0000313" key="18">
    <source>
        <dbReference type="EMBL" id="VDL59377.1"/>
    </source>
</evidence>
<dbReference type="GO" id="GO:0045211">
    <property type="term" value="C:postsynaptic membrane"/>
    <property type="evidence" value="ECO:0007669"/>
    <property type="project" value="InterPro"/>
</dbReference>
<dbReference type="GO" id="GO:0004888">
    <property type="term" value="F:transmembrane signaling receptor activity"/>
    <property type="evidence" value="ECO:0007669"/>
    <property type="project" value="InterPro"/>
</dbReference>
<keyword evidence="4" id="KW-0812">Transmembrane</keyword>
<dbReference type="EMBL" id="UYSG01010900">
    <property type="protein sequence ID" value="VDL59377.1"/>
    <property type="molecule type" value="Genomic_DNA"/>
</dbReference>
<evidence type="ECO:0000256" key="8">
    <source>
        <dbReference type="ARBA" id="ARBA00023136"/>
    </source>
</evidence>
<dbReference type="InterPro" id="IPR006029">
    <property type="entry name" value="Neurotrans-gated_channel_TM"/>
</dbReference>
<evidence type="ECO:0000256" key="1">
    <source>
        <dbReference type="ARBA" id="ARBA00009237"/>
    </source>
</evidence>
<keyword evidence="5" id="KW-1133">Transmembrane helix</keyword>
<proteinExistence type="inferred from homology"/>
<dbReference type="Pfam" id="PF02932">
    <property type="entry name" value="Neur_chan_memb"/>
    <property type="match status" value="1"/>
</dbReference>
<dbReference type="InterPro" id="IPR036719">
    <property type="entry name" value="Neuro-gated_channel_TM_sf"/>
</dbReference>
<dbReference type="InterPro" id="IPR002394">
    <property type="entry name" value="Nicotinic_acetylcholine_rcpt"/>
</dbReference>
<dbReference type="InterPro" id="IPR006202">
    <property type="entry name" value="Neur_chan_lig-bd"/>
</dbReference>
<dbReference type="WBParaSite" id="HDID_0000706101-mRNA-1">
    <property type="protein sequence ID" value="HDID_0000706101-mRNA-1"/>
    <property type="gene ID" value="HDID_0000706101"/>
</dbReference>
<evidence type="ECO:0000259" key="16">
    <source>
        <dbReference type="Pfam" id="PF02931"/>
    </source>
</evidence>
<keyword evidence="6" id="KW-0770">Synapse</keyword>
<evidence type="ECO:0000256" key="3">
    <source>
        <dbReference type="ARBA" id="ARBA00022475"/>
    </source>
</evidence>
<feature type="domain" description="Neurotransmitter-gated ion-channel ligand-binding" evidence="16">
    <location>
        <begin position="68"/>
        <end position="276"/>
    </location>
</feature>
<keyword evidence="9" id="KW-1015">Disulfide bond</keyword>
<dbReference type="PROSITE" id="PS00236">
    <property type="entry name" value="NEUROTR_ION_CHANNEL"/>
    <property type="match status" value="1"/>
</dbReference>
<dbReference type="AlphaFoldDB" id="A0A158QE95"/>
<evidence type="ECO:0000256" key="14">
    <source>
        <dbReference type="ARBA" id="ARBA00034099"/>
    </source>
</evidence>
<evidence type="ECO:0000256" key="13">
    <source>
        <dbReference type="ARBA" id="ARBA00023303"/>
    </source>
</evidence>
<keyword evidence="7 15" id="KW-0406">Ion transport</keyword>
<evidence type="ECO:0000256" key="5">
    <source>
        <dbReference type="ARBA" id="ARBA00022989"/>
    </source>
</evidence>
<keyword evidence="10" id="KW-0675">Receptor</keyword>
<dbReference type="PANTHER" id="PTHR18945">
    <property type="entry name" value="NEUROTRANSMITTER GATED ION CHANNEL"/>
    <property type="match status" value="1"/>
</dbReference>
<evidence type="ECO:0000313" key="19">
    <source>
        <dbReference type="Proteomes" id="UP000274504"/>
    </source>
</evidence>
<evidence type="ECO:0000313" key="20">
    <source>
        <dbReference type="WBParaSite" id="HDID_0000706101-mRNA-1"/>
    </source>
</evidence>
<keyword evidence="13 15" id="KW-0407">Ion channel</keyword>
<dbReference type="PRINTS" id="PR00254">
    <property type="entry name" value="NICOTINICR"/>
</dbReference>
<evidence type="ECO:0000256" key="4">
    <source>
        <dbReference type="ARBA" id="ARBA00022692"/>
    </source>
</evidence>
<dbReference type="CDD" id="cd19033">
    <property type="entry name" value="LGIC_ECD_nAChR_proto-like"/>
    <property type="match status" value="1"/>
</dbReference>
<keyword evidence="2 15" id="KW-0813">Transport</keyword>
<dbReference type="Gene3D" id="1.20.58.390">
    <property type="entry name" value="Neurotransmitter-gated ion-channel transmembrane domain"/>
    <property type="match status" value="2"/>
</dbReference>
<keyword evidence="11" id="KW-0325">Glycoprotein</keyword>
<dbReference type="InterPro" id="IPR038050">
    <property type="entry name" value="Neuro_actylchol_rec"/>
</dbReference>
<dbReference type="InterPro" id="IPR036734">
    <property type="entry name" value="Neur_chan_lig-bd_sf"/>
</dbReference>
<dbReference type="SUPFAM" id="SSF63712">
    <property type="entry name" value="Nicotinic receptor ligand binding domain-like"/>
    <property type="match status" value="1"/>
</dbReference>
<dbReference type="Gene3D" id="2.70.170.10">
    <property type="entry name" value="Neurotransmitter-gated ion-channel ligand-binding domain"/>
    <property type="match status" value="1"/>
</dbReference>
<dbReference type="FunFam" id="2.70.170.10:FF:000016">
    <property type="entry name" value="Nicotinic acetylcholine receptor subunit"/>
    <property type="match status" value="1"/>
</dbReference>
<protein>
    <submittedName>
        <fullName evidence="20">Neur_chan_LBD domain-containing protein</fullName>
    </submittedName>
</protein>
<organism evidence="20">
    <name type="scientific">Hymenolepis diminuta</name>
    <name type="common">Rat tapeworm</name>
    <dbReference type="NCBI Taxonomy" id="6216"/>
    <lineage>
        <taxon>Eukaryota</taxon>
        <taxon>Metazoa</taxon>
        <taxon>Spiralia</taxon>
        <taxon>Lophotrochozoa</taxon>
        <taxon>Platyhelminthes</taxon>
        <taxon>Cestoda</taxon>
        <taxon>Eucestoda</taxon>
        <taxon>Cyclophyllidea</taxon>
        <taxon>Hymenolepididae</taxon>
        <taxon>Hymenolepis</taxon>
    </lineage>
</organism>
<keyword evidence="8" id="KW-0472">Membrane</keyword>
<evidence type="ECO:0000256" key="12">
    <source>
        <dbReference type="ARBA" id="ARBA00023286"/>
    </source>
</evidence>
<keyword evidence="12" id="KW-1071">Ligand-gated ion channel</keyword>
<dbReference type="OrthoDB" id="5975154at2759"/>
<evidence type="ECO:0000256" key="6">
    <source>
        <dbReference type="ARBA" id="ARBA00023018"/>
    </source>
</evidence>
<name>A0A158QE95_HYMDI</name>
<comment type="subcellular location">
    <subcellularLocation>
        <location evidence="14">Synaptic cell membrane</location>
        <topology evidence="14">Multi-pass membrane protein</topology>
    </subcellularLocation>
</comment>
<dbReference type="CDD" id="cd19051">
    <property type="entry name" value="LGIC_TM_cation"/>
    <property type="match status" value="1"/>
</dbReference>
<dbReference type="Pfam" id="PF02931">
    <property type="entry name" value="Neur_chan_LBD"/>
    <property type="match status" value="1"/>
</dbReference>
<sequence length="558" mass="65349">MHSENAANVLQPDWLERYARKAKQWANELCLLAGSTELFPSPKTLIQSSCSPCLKCAEEFKFHSIEKILIKKLLEKYEQVGKIGRPVRNTSETVNVEFGLSLFQLTDLDEAEQLFTVNVWNKYAWYDEVLTWNPKEYNDIKHVRIPSKHVWTPDIVLLNYADKRLQELREVMLTVDYTGHIFWSPPAIYKSMCKIQMEHFPFDHQICYLRFASWTLHGKKLNLTFLDGIDSAMMDTYQPSNEWHIVVYPAVRRFFKQTCCEEPFPNLIFFFVLRRNAEYYAYLLVLPCILLAVLNLVVFWLPPQNPARMMLGMNIFSGFCIQLKFLTQSTPSASNTIPYLGYYYCLNMVLIAIFTFFSVIAVQIHFRKDKTKPLPSWLSRFVKTSSKWLRLQPGPLRSTKSLQAETNISKIEMHLNQERKLRRRDSFESHLIQTSRHCYCQQQQSQQQANQQKDPFSNLTSTTAGKQLEASVKEIKRALRNLLHKFNEKDKDSRLASEWDAVGLVVDRYCFWVYLILIVVTGMITLIPPMPYEVQEDTPGEFLIKRFKELSKYVDPID</sequence>
<dbReference type="PRINTS" id="PR00252">
    <property type="entry name" value="NRIONCHANNEL"/>
</dbReference>
<evidence type="ECO:0000256" key="10">
    <source>
        <dbReference type="ARBA" id="ARBA00023170"/>
    </source>
</evidence>